<feature type="compositionally biased region" description="Basic and acidic residues" evidence="1">
    <location>
        <begin position="130"/>
        <end position="164"/>
    </location>
</feature>
<evidence type="ECO:0000313" key="2">
    <source>
        <dbReference type="EMBL" id="OAD65975.1"/>
    </source>
</evidence>
<dbReference type="Proteomes" id="UP000077315">
    <property type="component" value="Unassembled WGS sequence"/>
</dbReference>
<feature type="region of interest" description="Disordered" evidence="1">
    <location>
        <begin position="230"/>
        <end position="304"/>
    </location>
</feature>
<sequence>MVLVTRTLPFDHHNNASNDPHSGLRHGAEGAALGAGAYEANKHLENGHRGSFEGNPDYENSGLRYTGRQDRLPSNSNVEGFQRVREQASHHNNDPETYSHHNDHSGLKHGAEGAALGAGAYEANKHMGHHNGDHHRGVLDSEHPHSTDRGLHDNRDHSGLKHGAEGAALGTGEYEANKHMGHHNGDHHRGVLDSEHPHSTDRGLQDNRDHSGLKHGAEGAVLGAAGATAGHEVNNHHNSPPVSNSTNGAEHGEENTPDGQRGKASAPHPLNTGGTASHIAEQPDMGLGGLTGKQPVGKIDLKNL</sequence>
<feature type="region of interest" description="Disordered" evidence="1">
    <location>
        <begin position="88"/>
        <end position="111"/>
    </location>
</feature>
<feature type="region of interest" description="Disordered" evidence="1">
    <location>
        <begin position="124"/>
        <end position="214"/>
    </location>
</feature>
<feature type="compositionally biased region" description="Basic and acidic residues" evidence="1">
    <location>
        <begin position="175"/>
        <end position="214"/>
    </location>
</feature>
<evidence type="ECO:0000256" key="1">
    <source>
        <dbReference type="SAM" id="MobiDB-lite"/>
    </source>
</evidence>
<feature type="region of interest" description="Disordered" evidence="1">
    <location>
        <begin position="45"/>
        <end position="75"/>
    </location>
</feature>
<gene>
    <name evidence="2" type="ORF">PHYBLDRAFT_160726</name>
</gene>
<proteinExistence type="predicted"/>
<dbReference type="AlphaFoldDB" id="A0A162WAS8"/>
<protein>
    <submittedName>
        <fullName evidence="2">Uncharacterized protein</fullName>
    </submittedName>
</protein>
<dbReference type="GeneID" id="28995147"/>
<feature type="region of interest" description="Disordered" evidence="1">
    <location>
        <begin position="1"/>
        <end position="28"/>
    </location>
</feature>
<feature type="compositionally biased region" description="Low complexity" evidence="1">
    <location>
        <begin position="230"/>
        <end position="245"/>
    </location>
</feature>
<dbReference type="InParanoid" id="A0A162WAS8"/>
<dbReference type="OrthoDB" id="2264036at2759"/>
<dbReference type="STRING" id="763407.A0A162WAS8"/>
<dbReference type="RefSeq" id="XP_018284015.1">
    <property type="nucleotide sequence ID" value="XM_018434241.1"/>
</dbReference>
<reference evidence="3" key="1">
    <citation type="submission" date="2015-06" db="EMBL/GenBank/DDBJ databases">
        <title>Expansion of signal transduction pathways in fungi by whole-genome duplication.</title>
        <authorList>
            <consortium name="DOE Joint Genome Institute"/>
            <person name="Corrochano L.M."/>
            <person name="Kuo A."/>
            <person name="Marcet-Houben M."/>
            <person name="Polaino S."/>
            <person name="Salamov A."/>
            <person name="Villalobos J.M."/>
            <person name="Alvarez M.I."/>
            <person name="Avalos J."/>
            <person name="Benito E.P."/>
            <person name="Benoit I."/>
            <person name="Burger G."/>
            <person name="Camino L.P."/>
            <person name="Canovas D."/>
            <person name="Cerda-Olmedo E."/>
            <person name="Cheng J.-F."/>
            <person name="Dominguez A."/>
            <person name="Elias M."/>
            <person name="Eslava A.P."/>
            <person name="Glaser F."/>
            <person name="Grimwood J."/>
            <person name="Gutierrez G."/>
            <person name="Heitman J."/>
            <person name="Henrissat B."/>
            <person name="Iturriaga E.A."/>
            <person name="Lang B.F."/>
            <person name="Lavin J.L."/>
            <person name="Lee S."/>
            <person name="Li W."/>
            <person name="Lindquist E."/>
            <person name="Lopez-Garcia S."/>
            <person name="Luque E.M."/>
            <person name="Marcos A.T."/>
            <person name="Martin J."/>
            <person name="McCluskey K."/>
            <person name="Medina H.R."/>
            <person name="Miralles-Duran A."/>
            <person name="Miyazaki A."/>
            <person name="Munoz-Torres E."/>
            <person name="Oguiza J.A."/>
            <person name="Ohm R."/>
            <person name="Olmedo M."/>
            <person name="Orejas M."/>
            <person name="Ortiz-Castellanos L."/>
            <person name="Pisabarro A.G."/>
            <person name="Rodriguez-Romero J."/>
            <person name="Ruiz-Herrera J."/>
            <person name="Ruiz-Vazquez R."/>
            <person name="Sanz C."/>
            <person name="Schackwitz W."/>
            <person name="Schmutz J."/>
            <person name="Shahriari M."/>
            <person name="Shelest E."/>
            <person name="Silva-Franco F."/>
            <person name="Soanes D."/>
            <person name="Syed K."/>
            <person name="Tagua V.G."/>
            <person name="Talbot N.J."/>
            <person name="Thon M."/>
            <person name="De vries R.P."/>
            <person name="Wiebenga A."/>
            <person name="Yadav J.S."/>
            <person name="Braun E.L."/>
            <person name="Baker S."/>
            <person name="Garre V."/>
            <person name="Horwitz B."/>
            <person name="Torres-Martinez S."/>
            <person name="Idnurm A."/>
            <person name="Herrera-Estrella A."/>
            <person name="Gabaldon T."/>
            <person name="Grigoriev I.V."/>
        </authorList>
    </citation>
    <scope>NUCLEOTIDE SEQUENCE [LARGE SCALE GENOMIC DNA]</scope>
    <source>
        <strain evidence="3">NRRL 1555(-)</strain>
    </source>
</reference>
<name>A0A162WAS8_PHYB8</name>
<organism evidence="2 3">
    <name type="scientific">Phycomyces blakesleeanus (strain ATCC 8743b / DSM 1359 / FGSC 10004 / NBRC 33097 / NRRL 1555)</name>
    <dbReference type="NCBI Taxonomy" id="763407"/>
    <lineage>
        <taxon>Eukaryota</taxon>
        <taxon>Fungi</taxon>
        <taxon>Fungi incertae sedis</taxon>
        <taxon>Mucoromycota</taxon>
        <taxon>Mucoromycotina</taxon>
        <taxon>Mucoromycetes</taxon>
        <taxon>Mucorales</taxon>
        <taxon>Phycomycetaceae</taxon>
        <taxon>Phycomyces</taxon>
    </lineage>
</organism>
<dbReference type="EMBL" id="KV441007">
    <property type="protein sequence ID" value="OAD65975.1"/>
    <property type="molecule type" value="Genomic_DNA"/>
</dbReference>
<dbReference type="VEuPathDB" id="FungiDB:PHYBLDRAFT_160726"/>
<accession>A0A162WAS8</accession>
<keyword evidence="3" id="KW-1185">Reference proteome</keyword>
<evidence type="ECO:0000313" key="3">
    <source>
        <dbReference type="Proteomes" id="UP000077315"/>
    </source>
</evidence>